<accession>A0A0L6U9L3</accession>
<dbReference type="Proteomes" id="UP000037035">
    <property type="component" value="Unassembled WGS sequence"/>
</dbReference>
<sequence length="204" mass="23416">MAEHIYLCQQWIASQSSAFKSEYLPVGYEEGDVEAILSVVGFLRNLVKHERTLLRNLSVQLLTNIKRESGRERVGAVPKLGELYLVIERGLRTRDSVRSIETIQRQWTSHLKIRVALLRMVTAHHYFHRPPGDASSQWDVIDDYLEILRTWGLVQKQVREMIEDINRQDIHLPTKDEVEELRVSMATQGAGAVNQLLNDETAAS</sequence>
<name>A0A0L6U9L3_9BASI</name>
<dbReference type="AlphaFoldDB" id="A0A0L6U9L3"/>
<comment type="caution">
    <text evidence="1">The sequence shown here is derived from an EMBL/GenBank/DDBJ whole genome shotgun (WGS) entry which is preliminary data.</text>
</comment>
<reference evidence="1 2" key="1">
    <citation type="submission" date="2015-08" db="EMBL/GenBank/DDBJ databases">
        <title>Next Generation Sequencing and Analysis of the Genome of Puccinia sorghi L Schw, the Causal Agent of Maize Common Rust.</title>
        <authorList>
            <person name="Rochi L."/>
            <person name="Burguener G."/>
            <person name="Darino M."/>
            <person name="Turjanski A."/>
            <person name="Kreff E."/>
            <person name="Dieguez M.J."/>
            <person name="Sacco F."/>
        </authorList>
    </citation>
    <scope>NUCLEOTIDE SEQUENCE [LARGE SCALE GENOMIC DNA]</scope>
    <source>
        <strain evidence="1 2">RO10H11247</strain>
    </source>
</reference>
<dbReference type="OrthoDB" id="2496731at2759"/>
<dbReference type="VEuPathDB" id="FungiDB:VP01_8336g1"/>
<evidence type="ECO:0000313" key="2">
    <source>
        <dbReference type="Proteomes" id="UP000037035"/>
    </source>
</evidence>
<protein>
    <submittedName>
        <fullName evidence="1">Uncharacterized protein</fullName>
    </submittedName>
</protein>
<organism evidence="1 2">
    <name type="scientific">Puccinia sorghi</name>
    <dbReference type="NCBI Taxonomy" id="27349"/>
    <lineage>
        <taxon>Eukaryota</taxon>
        <taxon>Fungi</taxon>
        <taxon>Dikarya</taxon>
        <taxon>Basidiomycota</taxon>
        <taxon>Pucciniomycotina</taxon>
        <taxon>Pucciniomycetes</taxon>
        <taxon>Pucciniales</taxon>
        <taxon>Pucciniaceae</taxon>
        <taxon>Puccinia</taxon>
    </lineage>
</organism>
<proteinExistence type="predicted"/>
<dbReference type="EMBL" id="LAVV01013867">
    <property type="protein sequence ID" value="KNZ45248.1"/>
    <property type="molecule type" value="Genomic_DNA"/>
</dbReference>
<gene>
    <name evidence="1" type="ORF">VP01_8336g1</name>
</gene>
<keyword evidence="2" id="KW-1185">Reference proteome</keyword>
<evidence type="ECO:0000313" key="1">
    <source>
        <dbReference type="EMBL" id="KNZ45248.1"/>
    </source>
</evidence>